<evidence type="ECO:0000313" key="9">
    <source>
        <dbReference type="EMBL" id="KAG9440010.1"/>
    </source>
</evidence>
<keyword evidence="4" id="KW-0067">ATP-binding</keyword>
<sequence length="673" mass="75576">MSLVRRLSPFACHRFIPLSAASLPVVRCKLPIFEFRRLPRRRYCAVSTSASAGSPSATSSVTKTGNPDSQHVNSDDNTMEWIGRTAYCGVLTDKDVGKRVRLCGWVALHRIHGGVTFVNLRDHTGIVQITTLPDRFPDAYIAVNKLSLEYVIAVEGTVQSRPVEYVNKKMKTGMIEVVAEHVVSLNSVKHRLPFLVTTAADAKETVTEEIRLRYRYLDLRRELMNYNIMLRHRVVKVIRQFLEDVHAFIEIETPILSKSTPEGARDYLVPSRIQSGTFYALPQSPQLFKQMLMVSSFDKYYQIARCFRDEDLRADRQPEFTQLDMEMAFMPMEDMLKLNEDLIRHVFQEIKGIQLPNPFPRLTYAEAMDRYGTDRPDIRFDMELKEVSEIFSNSTFKVFAETLAGGGIIKALCVPSGTERYSNTALKKGELYNEAIKSGAKGLLFLKVTSDGDVEGIQALTSTLGAEKKEQLLGVLSAKPGDLILFAVGSQSSVNKTLDRLRLFTAYQLGLVNDSAHAILWVTDFPMFEWNPSEQRLEAMHHPFTAPYPEHINDLPNARAMAYDMVYNGVEIGGGSLRIYKRDVQEKVLEIVGITPEMAEEKFGYLLETLDMGAPPHGGIAYGLDRLVMLLAGTNSIRDVIAFPKTSTAQCALTGAPSKVDPQQLHDLSYPVQ</sequence>
<dbReference type="PRINTS" id="PR01042">
    <property type="entry name" value="TRNASYNTHASP"/>
</dbReference>
<gene>
    <name evidence="9" type="ORF">H6P81_020175</name>
</gene>
<dbReference type="SUPFAM" id="SSF55261">
    <property type="entry name" value="GAD domain-like"/>
    <property type="match status" value="1"/>
</dbReference>
<dbReference type="NCBIfam" id="TIGR00459">
    <property type="entry name" value="aspS_bact"/>
    <property type="match status" value="1"/>
</dbReference>
<comment type="similarity">
    <text evidence="1">Belongs to the class-II aminoacyl-tRNA synthetase family. Type 1 subfamily.</text>
</comment>
<organism evidence="9 10">
    <name type="scientific">Aristolochia fimbriata</name>
    <name type="common">White veined hardy Dutchman's pipe vine</name>
    <dbReference type="NCBI Taxonomy" id="158543"/>
    <lineage>
        <taxon>Eukaryota</taxon>
        <taxon>Viridiplantae</taxon>
        <taxon>Streptophyta</taxon>
        <taxon>Embryophyta</taxon>
        <taxon>Tracheophyta</taxon>
        <taxon>Spermatophyta</taxon>
        <taxon>Magnoliopsida</taxon>
        <taxon>Magnoliidae</taxon>
        <taxon>Piperales</taxon>
        <taxon>Aristolochiaceae</taxon>
        <taxon>Aristolochia</taxon>
    </lineage>
</organism>
<feature type="domain" description="Aminoacyl-transfer RNA synthetases class-II family profile" evidence="8">
    <location>
        <begin position="230"/>
        <end position="644"/>
    </location>
</feature>
<dbReference type="Gene3D" id="2.40.50.140">
    <property type="entry name" value="Nucleic acid-binding proteins"/>
    <property type="match status" value="1"/>
</dbReference>
<keyword evidence="6" id="KW-0030">Aminoacyl-tRNA synthetase</keyword>
<protein>
    <recommendedName>
        <fullName evidence="8">Aminoacyl-transfer RNA synthetases class-II family profile domain-containing protein</fullName>
    </recommendedName>
</protein>
<dbReference type="EMBL" id="JAINDJ010000008">
    <property type="protein sequence ID" value="KAG9440010.1"/>
    <property type="molecule type" value="Genomic_DNA"/>
</dbReference>
<dbReference type="InterPro" id="IPR029351">
    <property type="entry name" value="GAD_dom"/>
</dbReference>
<dbReference type="InterPro" id="IPR004524">
    <property type="entry name" value="Asp-tRNA-ligase_1"/>
</dbReference>
<proteinExistence type="inferred from homology"/>
<dbReference type="NCBIfam" id="NF001750">
    <property type="entry name" value="PRK00476.1"/>
    <property type="match status" value="1"/>
</dbReference>
<comment type="caution">
    <text evidence="9">The sequence shown here is derived from an EMBL/GenBank/DDBJ whole genome shotgun (WGS) entry which is preliminary data.</text>
</comment>
<dbReference type="PANTHER" id="PTHR22594:SF5">
    <property type="entry name" value="ASPARTATE--TRNA LIGASE, MITOCHONDRIAL"/>
    <property type="match status" value="1"/>
</dbReference>
<dbReference type="InterPro" id="IPR047090">
    <property type="entry name" value="AspRS_core"/>
</dbReference>
<evidence type="ECO:0000259" key="8">
    <source>
        <dbReference type="PROSITE" id="PS50862"/>
    </source>
</evidence>
<dbReference type="InterPro" id="IPR012340">
    <property type="entry name" value="NA-bd_OB-fold"/>
</dbReference>
<dbReference type="InterPro" id="IPR004365">
    <property type="entry name" value="NA-bd_OB_tRNA"/>
</dbReference>
<dbReference type="GO" id="GO:0003676">
    <property type="term" value="F:nucleic acid binding"/>
    <property type="evidence" value="ECO:0007669"/>
    <property type="project" value="InterPro"/>
</dbReference>
<dbReference type="AlphaFoldDB" id="A0AAV7DTS9"/>
<dbReference type="GO" id="GO:0005739">
    <property type="term" value="C:mitochondrion"/>
    <property type="evidence" value="ECO:0007669"/>
    <property type="project" value="TreeGrafter"/>
</dbReference>
<evidence type="ECO:0000256" key="2">
    <source>
        <dbReference type="ARBA" id="ARBA00022598"/>
    </source>
</evidence>
<dbReference type="HAMAP" id="MF_00044">
    <property type="entry name" value="Asp_tRNA_synth_type1"/>
    <property type="match status" value="1"/>
</dbReference>
<evidence type="ECO:0000256" key="4">
    <source>
        <dbReference type="ARBA" id="ARBA00022840"/>
    </source>
</evidence>
<dbReference type="PANTHER" id="PTHR22594">
    <property type="entry name" value="ASPARTYL/LYSYL-TRNA SYNTHETASE"/>
    <property type="match status" value="1"/>
</dbReference>
<keyword evidence="10" id="KW-1185">Reference proteome</keyword>
<dbReference type="Gene3D" id="3.30.930.10">
    <property type="entry name" value="Bira Bifunctional Protein, Domain 2"/>
    <property type="match status" value="1"/>
</dbReference>
<dbReference type="InterPro" id="IPR047089">
    <property type="entry name" value="Asp-tRNA-ligase_1_N"/>
</dbReference>
<dbReference type="CDD" id="cd04317">
    <property type="entry name" value="EcAspRS_like_N"/>
    <property type="match status" value="1"/>
</dbReference>
<name>A0AAV7DTS9_ARIFI</name>
<keyword evidence="5" id="KW-0648">Protein biosynthesis</keyword>
<dbReference type="SUPFAM" id="SSF50249">
    <property type="entry name" value="Nucleic acid-binding proteins"/>
    <property type="match status" value="1"/>
</dbReference>
<feature type="compositionally biased region" description="Low complexity" evidence="7">
    <location>
        <begin position="50"/>
        <end position="62"/>
    </location>
</feature>
<evidence type="ECO:0000256" key="5">
    <source>
        <dbReference type="ARBA" id="ARBA00022917"/>
    </source>
</evidence>
<evidence type="ECO:0000313" key="10">
    <source>
        <dbReference type="Proteomes" id="UP000825729"/>
    </source>
</evidence>
<keyword evidence="2" id="KW-0436">Ligase</keyword>
<feature type="compositionally biased region" description="Polar residues" evidence="7">
    <location>
        <begin position="63"/>
        <end position="75"/>
    </location>
</feature>
<dbReference type="InterPro" id="IPR004364">
    <property type="entry name" value="Aa-tRNA-synt_II"/>
</dbReference>
<dbReference type="InterPro" id="IPR045864">
    <property type="entry name" value="aa-tRNA-synth_II/BPL/LPL"/>
</dbReference>
<dbReference type="InterPro" id="IPR004115">
    <property type="entry name" value="GAD-like_sf"/>
</dbReference>
<dbReference type="Pfam" id="PF02938">
    <property type="entry name" value="GAD"/>
    <property type="match status" value="1"/>
</dbReference>
<dbReference type="GO" id="GO:0004815">
    <property type="term" value="F:aspartate-tRNA ligase activity"/>
    <property type="evidence" value="ECO:0007669"/>
    <property type="project" value="TreeGrafter"/>
</dbReference>
<evidence type="ECO:0000256" key="3">
    <source>
        <dbReference type="ARBA" id="ARBA00022741"/>
    </source>
</evidence>
<dbReference type="SUPFAM" id="SSF55681">
    <property type="entry name" value="Class II aaRS and biotin synthetases"/>
    <property type="match status" value="1"/>
</dbReference>
<dbReference type="GO" id="GO:0005524">
    <property type="term" value="F:ATP binding"/>
    <property type="evidence" value="ECO:0007669"/>
    <property type="project" value="UniProtKB-KW"/>
</dbReference>
<dbReference type="Proteomes" id="UP000825729">
    <property type="component" value="Unassembled WGS sequence"/>
</dbReference>
<dbReference type="InterPro" id="IPR002312">
    <property type="entry name" value="Asp/Asn-tRNA-synth_IIb"/>
</dbReference>
<accession>A0AAV7DTS9</accession>
<dbReference type="Pfam" id="PF01336">
    <property type="entry name" value="tRNA_anti-codon"/>
    <property type="match status" value="1"/>
</dbReference>
<keyword evidence="3" id="KW-0547">Nucleotide-binding</keyword>
<feature type="region of interest" description="Disordered" evidence="7">
    <location>
        <begin position="50"/>
        <end position="75"/>
    </location>
</feature>
<dbReference type="PROSITE" id="PS50862">
    <property type="entry name" value="AA_TRNA_LIGASE_II"/>
    <property type="match status" value="1"/>
</dbReference>
<reference evidence="9 10" key="1">
    <citation type="submission" date="2021-07" db="EMBL/GenBank/DDBJ databases">
        <title>The Aristolochia fimbriata genome: insights into angiosperm evolution, floral development and chemical biosynthesis.</title>
        <authorList>
            <person name="Jiao Y."/>
        </authorList>
    </citation>
    <scope>NUCLEOTIDE SEQUENCE [LARGE SCALE GENOMIC DNA]</scope>
    <source>
        <strain evidence="9">IBCAS-2021</strain>
        <tissue evidence="9">Leaf</tissue>
    </source>
</reference>
<evidence type="ECO:0000256" key="7">
    <source>
        <dbReference type="SAM" id="MobiDB-lite"/>
    </source>
</evidence>
<dbReference type="InterPro" id="IPR006195">
    <property type="entry name" value="aa-tRNA-synth_II"/>
</dbReference>
<evidence type="ECO:0000256" key="1">
    <source>
        <dbReference type="ARBA" id="ARBA00006303"/>
    </source>
</evidence>
<dbReference type="Pfam" id="PF00152">
    <property type="entry name" value="tRNA-synt_2"/>
    <property type="match status" value="1"/>
</dbReference>
<evidence type="ECO:0000256" key="6">
    <source>
        <dbReference type="ARBA" id="ARBA00023146"/>
    </source>
</evidence>
<dbReference type="CDD" id="cd00777">
    <property type="entry name" value="AspRS_core"/>
    <property type="match status" value="1"/>
</dbReference>
<dbReference type="Gene3D" id="3.30.1360.30">
    <property type="entry name" value="GAD-like domain"/>
    <property type="match status" value="1"/>
</dbReference>
<dbReference type="GO" id="GO:0006422">
    <property type="term" value="P:aspartyl-tRNA aminoacylation"/>
    <property type="evidence" value="ECO:0007669"/>
    <property type="project" value="TreeGrafter"/>
</dbReference>